<keyword evidence="4" id="KW-0227">DNA damage</keyword>
<evidence type="ECO:0000256" key="2">
    <source>
        <dbReference type="ARBA" id="ARBA00022679"/>
    </source>
</evidence>
<keyword evidence="3" id="KW-0479">Metal-binding</keyword>
<gene>
    <name evidence="8" type="ORF">KI387_024326</name>
</gene>
<protein>
    <recommendedName>
        <fullName evidence="7">DNA polymerase Y-family little finger domain-containing protein</fullName>
    </recommendedName>
</protein>
<dbReference type="FunFam" id="3.30.1490.100:FF:000006">
    <property type="entry name" value="DNA polymerase eta"/>
    <property type="match status" value="1"/>
</dbReference>
<dbReference type="AlphaFoldDB" id="A0AA38G326"/>
<dbReference type="PANTHER" id="PTHR45873:SF1">
    <property type="entry name" value="DNA POLYMERASE ETA"/>
    <property type="match status" value="1"/>
</dbReference>
<dbReference type="EMBL" id="JAHRHJ020000005">
    <property type="protein sequence ID" value="KAH9315699.1"/>
    <property type="molecule type" value="Genomic_DNA"/>
</dbReference>
<name>A0AA38G326_TAXCH</name>
<proteinExistence type="predicted"/>
<dbReference type="GO" id="GO:0003684">
    <property type="term" value="F:damaged DNA binding"/>
    <property type="evidence" value="ECO:0007669"/>
    <property type="project" value="InterPro"/>
</dbReference>
<dbReference type="InterPro" id="IPR043502">
    <property type="entry name" value="DNA/RNA_pol_sf"/>
</dbReference>
<dbReference type="Gene3D" id="3.30.1490.100">
    <property type="entry name" value="DNA polymerase, Y-family, little finger domain"/>
    <property type="match status" value="1"/>
</dbReference>
<dbReference type="InterPro" id="IPR052230">
    <property type="entry name" value="DNA_polymerase_eta"/>
</dbReference>
<reference evidence="8 9" key="1">
    <citation type="journal article" date="2021" name="Nat. Plants">
        <title>The Taxus genome provides insights into paclitaxel biosynthesis.</title>
        <authorList>
            <person name="Xiong X."/>
            <person name="Gou J."/>
            <person name="Liao Q."/>
            <person name="Li Y."/>
            <person name="Zhou Q."/>
            <person name="Bi G."/>
            <person name="Li C."/>
            <person name="Du R."/>
            <person name="Wang X."/>
            <person name="Sun T."/>
            <person name="Guo L."/>
            <person name="Liang H."/>
            <person name="Lu P."/>
            <person name="Wu Y."/>
            <person name="Zhang Z."/>
            <person name="Ro D.K."/>
            <person name="Shang Y."/>
            <person name="Huang S."/>
            <person name="Yan J."/>
        </authorList>
    </citation>
    <scope>NUCLEOTIDE SEQUENCE [LARGE SCALE GENOMIC DNA]</scope>
    <source>
        <strain evidence="8">Ta-2019</strain>
    </source>
</reference>
<evidence type="ECO:0000259" key="7">
    <source>
        <dbReference type="Pfam" id="PF11799"/>
    </source>
</evidence>
<evidence type="ECO:0000313" key="9">
    <source>
        <dbReference type="Proteomes" id="UP000824469"/>
    </source>
</evidence>
<dbReference type="PANTHER" id="PTHR45873">
    <property type="entry name" value="DNA POLYMERASE ETA"/>
    <property type="match status" value="1"/>
</dbReference>
<keyword evidence="6" id="KW-0539">Nucleus</keyword>
<evidence type="ECO:0000256" key="6">
    <source>
        <dbReference type="ARBA" id="ARBA00023242"/>
    </source>
</evidence>
<dbReference type="Pfam" id="PF11799">
    <property type="entry name" value="IMS_C"/>
    <property type="match status" value="1"/>
</dbReference>
<dbReference type="GO" id="GO:0005634">
    <property type="term" value="C:nucleus"/>
    <property type="evidence" value="ECO:0007669"/>
    <property type="project" value="UniProtKB-SubCell"/>
</dbReference>
<dbReference type="GO" id="GO:0005657">
    <property type="term" value="C:replication fork"/>
    <property type="evidence" value="ECO:0007669"/>
    <property type="project" value="TreeGrafter"/>
</dbReference>
<evidence type="ECO:0000256" key="3">
    <source>
        <dbReference type="ARBA" id="ARBA00022723"/>
    </source>
</evidence>
<dbReference type="Gene3D" id="1.10.150.20">
    <property type="entry name" value="5' to 3' exonuclease, C-terminal subdomain"/>
    <property type="match status" value="1"/>
</dbReference>
<accession>A0AA38G326</accession>
<dbReference type="Pfam" id="PF21704">
    <property type="entry name" value="POLH-Rev1_HhH"/>
    <property type="match status" value="1"/>
</dbReference>
<feature type="domain" description="DNA polymerase Y-family little finger" evidence="7">
    <location>
        <begin position="96"/>
        <end position="222"/>
    </location>
</feature>
<feature type="non-terminal residue" evidence="8">
    <location>
        <position position="1"/>
    </location>
</feature>
<dbReference type="InterPro" id="IPR017961">
    <property type="entry name" value="DNA_pol_Y-fam_little_finger"/>
</dbReference>
<evidence type="ECO:0000256" key="4">
    <source>
        <dbReference type="ARBA" id="ARBA00022763"/>
    </source>
</evidence>
<comment type="subcellular location">
    <subcellularLocation>
        <location evidence="1">Nucleus</location>
    </subcellularLocation>
</comment>
<dbReference type="GO" id="GO:0009314">
    <property type="term" value="P:response to radiation"/>
    <property type="evidence" value="ECO:0007669"/>
    <property type="project" value="TreeGrafter"/>
</dbReference>
<dbReference type="GO" id="GO:0003887">
    <property type="term" value="F:DNA-directed DNA polymerase activity"/>
    <property type="evidence" value="ECO:0007669"/>
    <property type="project" value="TreeGrafter"/>
</dbReference>
<evidence type="ECO:0000313" key="8">
    <source>
        <dbReference type="EMBL" id="KAH9315699.1"/>
    </source>
</evidence>
<organism evidence="8 9">
    <name type="scientific">Taxus chinensis</name>
    <name type="common">Chinese yew</name>
    <name type="synonym">Taxus wallichiana var. chinensis</name>
    <dbReference type="NCBI Taxonomy" id="29808"/>
    <lineage>
        <taxon>Eukaryota</taxon>
        <taxon>Viridiplantae</taxon>
        <taxon>Streptophyta</taxon>
        <taxon>Embryophyta</taxon>
        <taxon>Tracheophyta</taxon>
        <taxon>Spermatophyta</taxon>
        <taxon>Pinopsida</taxon>
        <taxon>Pinidae</taxon>
        <taxon>Conifers II</taxon>
        <taxon>Cupressales</taxon>
        <taxon>Taxaceae</taxon>
        <taxon>Taxus</taxon>
    </lineage>
</organism>
<dbReference type="SUPFAM" id="SSF56672">
    <property type="entry name" value="DNA/RNA polymerases"/>
    <property type="match status" value="1"/>
</dbReference>
<dbReference type="GO" id="GO:0035861">
    <property type="term" value="C:site of double-strand break"/>
    <property type="evidence" value="ECO:0007669"/>
    <property type="project" value="TreeGrafter"/>
</dbReference>
<evidence type="ECO:0000256" key="1">
    <source>
        <dbReference type="ARBA" id="ARBA00004123"/>
    </source>
</evidence>
<dbReference type="GO" id="GO:0006281">
    <property type="term" value="P:DNA repair"/>
    <property type="evidence" value="ECO:0007669"/>
    <property type="project" value="UniProtKB-KW"/>
</dbReference>
<keyword evidence="9" id="KW-1185">Reference proteome</keyword>
<dbReference type="SUPFAM" id="SSF100879">
    <property type="entry name" value="Lesion bypass DNA polymerase (Y-family), little finger domain"/>
    <property type="match status" value="1"/>
</dbReference>
<dbReference type="FunFam" id="1.10.150.20:FF:000014">
    <property type="entry name" value="Polymerase (DNA directed), eta"/>
    <property type="match status" value="1"/>
</dbReference>
<dbReference type="GO" id="GO:0042276">
    <property type="term" value="P:error-prone translesion synthesis"/>
    <property type="evidence" value="ECO:0007669"/>
    <property type="project" value="TreeGrafter"/>
</dbReference>
<sequence length="374" mass="41866">CWQNLQAECISLHNRPLYLLQCVPELLASLPVKKMKQLGGKLGSSLEIDFGVKMVGDLLQFSEQKLQECYGMNTGTWLWNIARGISGDEVKGRLLPKSQGCGKTFPGPQALRTIASVKHWLNELSAELNDRIQADLEQNKRIAHQLSLHARAYQEHGKNSNKKFPSKSCPLRYGKDKILHDALQLFERGLREYCGGYGGGKRDNQHGYGWAIVGLSITASNFFATPSGVNPITRFFPGSISSADSSAELHLCSKEPNHDETTQDLTSSREVYMDEIADYNVAEIQPDIFQMENNMNGDCSSTEADNTSSSIIGELNYNARLGEIVNQVTDKVVWNESLQLPSDENCDRHANSLYQLTKNPLPEKRRNQPFLCRQ</sequence>
<keyword evidence="2" id="KW-0808">Transferase</keyword>
<dbReference type="Proteomes" id="UP000824469">
    <property type="component" value="Unassembled WGS sequence"/>
</dbReference>
<comment type="caution">
    <text evidence="8">The sequence shown here is derived from an EMBL/GenBank/DDBJ whole genome shotgun (WGS) entry which is preliminary data.</text>
</comment>
<keyword evidence="5" id="KW-0234">DNA repair</keyword>
<dbReference type="GO" id="GO:0046872">
    <property type="term" value="F:metal ion binding"/>
    <property type="evidence" value="ECO:0007669"/>
    <property type="project" value="UniProtKB-KW"/>
</dbReference>
<evidence type="ECO:0000256" key="5">
    <source>
        <dbReference type="ARBA" id="ARBA00023204"/>
    </source>
</evidence>
<dbReference type="InterPro" id="IPR036775">
    <property type="entry name" value="DNA_pol_Y-fam_lit_finger_sf"/>
</dbReference>